<feature type="region of interest" description="Disordered" evidence="8">
    <location>
        <begin position="27"/>
        <end position="56"/>
    </location>
</feature>
<comment type="subcellular location">
    <subcellularLocation>
        <location evidence="1">Secreted</location>
    </subcellularLocation>
</comment>
<proteinExistence type="predicted"/>
<evidence type="ECO:0000313" key="10">
    <source>
        <dbReference type="EMBL" id="MCH6160065.1"/>
    </source>
</evidence>
<keyword evidence="2" id="KW-0964">Secreted</keyword>
<evidence type="ECO:0000313" key="11">
    <source>
        <dbReference type="Proteomes" id="UP001166784"/>
    </source>
</evidence>
<feature type="signal peptide" evidence="9">
    <location>
        <begin position="1"/>
        <end position="27"/>
    </location>
</feature>
<sequence>MRKSLMTAVGGSAVLVAAALLIPTAGAAPGDTAAHDRTAHDRTGRAAAGEPKEGSVSAADLLAKVEDCKQISDGKYKPDEDGSPSVPVCDTESAVFWKADLDVDCDGQETEQCNKETDPAYQDDTAFHTSDGQPLDAAKTPYVVVPGKSDIWDYSDSGIQGGGIVAVIKDDKVLYAGVGDVGPQEAVGEASYAAADALGIDPDPATGGADSGVTYIAFKNSKTDAIEDHAKTVELGDKLAKEFVGGN</sequence>
<evidence type="ECO:0000256" key="6">
    <source>
        <dbReference type="ARBA" id="ARBA00023295"/>
    </source>
</evidence>
<evidence type="ECO:0000256" key="4">
    <source>
        <dbReference type="ARBA" id="ARBA00022801"/>
    </source>
</evidence>
<dbReference type="InterPro" id="IPR009939">
    <property type="entry name" value="Chitosanase_fungal"/>
</dbReference>
<evidence type="ECO:0000256" key="7">
    <source>
        <dbReference type="ARBA" id="ARBA00023326"/>
    </source>
</evidence>
<protein>
    <submittedName>
        <fullName evidence="10">Glycoside hydrolase family 75 protein</fullName>
    </submittedName>
</protein>
<keyword evidence="5" id="KW-0119">Carbohydrate metabolism</keyword>
<accession>A0ABS9SUW6</accession>
<keyword evidence="4 10" id="KW-0378">Hydrolase</keyword>
<name>A0ABS9SUW6_9ACTN</name>
<keyword evidence="7" id="KW-0624">Polysaccharide degradation</keyword>
<dbReference type="PANTHER" id="PTHR42061">
    <property type="entry name" value="ENDO-CHITOSANASE"/>
    <property type="match status" value="1"/>
</dbReference>
<dbReference type="Pfam" id="PF07335">
    <property type="entry name" value="Glyco_hydro_75"/>
    <property type="match status" value="1"/>
</dbReference>
<reference evidence="10" key="2">
    <citation type="journal article" date="2023" name="Int. J. Syst. Evol. Microbiol.">
        <title>Streptomyces marispadix sp. nov., isolated from marine beach sediment of the Northern Coast of Portugal.</title>
        <authorList>
            <person name="dos Santos J.D.N."/>
            <person name="Vitorino I.R."/>
            <person name="Kallscheuer N."/>
            <person name="Srivastava A."/>
            <person name="Krautwurst S."/>
            <person name="Marz M."/>
            <person name="Jogler C."/>
            <person name="Lobo Da Cunha A."/>
            <person name="Catita J."/>
            <person name="Goncalves H."/>
            <person name="Gonzalez I."/>
            <person name="Reyes F."/>
            <person name="Lage O.M."/>
        </authorList>
    </citation>
    <scope>NUCLEOTIDE SEQUENCE</scope>
    <source>
        <strain evidence="10">M600PL45_2</strain>
    </source>
</reference>
<gene>
    <name evidence="10" type="ORF">MMA15_06410</name>
</gene>
<evidence type="ECO:0000256" key="1">
    <source>
        <dbReference type="ARBA" id="ARBA00004613"/>
    </source>
</evidence>
<evidence type="ECO:0000256" key="8">
    <source>
        <dbReference type="SAM" id="MobiDB-lite"/>
    </source>
</evidence>
<organism evidence="10 11">
    <name type="scientific">Streptomyces marispadix</name>
    <dbReference type="NCBI Taxonomy" id="2922868"/>
    <lineage>
        <taxon>Bacteria</taxon>
        <taxon>Bacillati</taxon>
        <taxon>Actinomycetota</taxon>
        <taxon>Actinomycetes</taxon>
        <taxon>Kitasatosporales</taxon>
        <taxon>Streptomycetaceae</taxon>
        <taxon>Streptomyces</taxon>
    </lineage>
</organism>
<evidence type="ECO:0000256" key="2">
    <source>
        <dbReference type="ARBA" id="ARBA00022525"/>
    </source>
</evidence>
<evidence type="ECO:0000256" key="3">
    <source>
        <dbReference type="ARBA" id="ARBA00022729"/>
    </source>
</evidence>
<dbReference type="PANTHER" id="PTHR42061:SF6">
    <property type="entry name" value="ENDO-CHITOSANASE"/>
    <property type="match status" value="1"/>
</dbReference>
<dbReference type="GO" id="GO:0016787">
    <property type="term" value="F:hydrolase activity"/>
    <property type="evidence" value="ECO:0007669"/>
    <property type="project" value="UniProtKB-KW"/>
</dbReference>
<reference evidence="10" key="1">
    <citation type="submission" date="2022-03" db="EMBL/GenBank/DDBJ databases">
        <authorList>
            <person name="Santos J.D.N."/>
            <person name="Kallscheuer N."/>
            <person name="Jogler C."/>
            <person name="Lage O.M."/>
        </authorList>
    </citation>
    <scope>NUCLEOTIDE SEQUENCE</scope>
    <source>
        <strain evidence="10">M600PL45_2</strain>
    </source>
</reference>
<dbReference type="RefSeq" id="WP_241058089.1">
    <property type="nucleotide sequence ID" value="NZ_JAKWJU010000002.1"/>
</dbReference>
<feature type="compositionally biased region" description="Basic and acidic residues" evidence="8">
    <location>
        <begin position="33"/>
        <end position="44"/>
    </location>
</feature>
<keyword evidence="11" id="KW-1185">Reference proteome</keyword>
<evidence type="ECO:0000256" key="5">
    <source>
        <dbReference type="ARBA" id="ARBA00023277"/>
    </source>
</evidence>
<dbReference type="EMBL" id="JAKWJU010000002">
    <property type="protein sequence ID" value="MCH6160065.1"/>
    <property type="molecule type" value="Genomic_DNA"/>
</dbReference>
<feature type="chain" id="PRO_5045365972" evidence="9">
    <location>
        <begin position="28"/>
        <end position="247"/>
    </location>
</feature>
<comment type="caution">
    <text evidence="10">The sequence shown here is derived from an EMBL/GenBank/DDBJ whole genome shotgun (WGS) entry which is preliminary data.</text>
</comment>
<evidence type="ECO:0000256" key="9">
    <source>
        <dbReference type="SAM" id="SignalP"/>
    </source>
</evidence>
<keyword evidence="6" id="KW-0326">Glycosidase</keyword>
<keyword evidence="3 9" id="KW-0732">Signal</keyword>
<dbReference type="Proteomes" id="UP001166784">
    <property type="component" value="Unassembled WGS sequence"/>
</dbReference>